<proteinExistence type="inferred from homology"/>
<dbReference type="Gene3D" id="1.25.40.180">
    <property type="match status" value="1"/>
</dbReference>
<keyword evidence="3" id="KW-0810">Translation regulation</keyword>
<accession>A0ABD1PCG3</accession>
<feature type="compositionally biased region" description="Polar residues" evidence="6">
    <location>
        <begin position="293"/>
        <end position="303"/>
    </location>
</feature>
<feature type="domain" description="MIF4G" evidence="7">
    <location>
        <begin position="322"/>
        <end position="547"/>
    </location>
</feature>
<gene>
    <name evidence="8" type="ORF">Adt_44513</name>
</gene>
<dbReference type="InterPro" id="IPR003890">
    <property type="entry name" value="MIF4G-like_typ-3"/>
</dbReference>
<keyword evidence="4" id="KW-0648">Protein biosynthesis</keyword>
<evidence type="ECO:0000256" key="6">
    <source>
        <dbReference type="SAM" id="MobiDB-lite"/>
    </source>
</evidence>
<comment type="function">
    <text evidence="5">Plays a role in the accumulation of some potyvirus during viral infection.</text>
</comment>
<dbReference type="SMART" id="SM00543">
    <property type="entry name" value="MIF4G"/>
    <property type="match status" value="1"/>
</dbReference>
<evidence type="ECO:0000256" key="1">
    <source>
        <dbReference type="ARBA" id="ARBA00005775"/>
    </source>
</evidence>
<dbReference type="GO" id="GO:0006417">
    <property type="term" value="P:regulation of translation"/>
    <property type="evidence" value="ECO:0007669"/>
    <property type="project" value="UniProtKB-KW"/>
</dbReference>
<evidence type="ECO:0000256" key="2">
    <source>
        <dbReference type="ARBA" id="ARBA00022540"/>
    </source>
</evidence>
<evidence type="ECO:0000256" key="3">
    <source>
        <dbReference type="ARBA" id="ARBA00022845"/>
    </source>
</evidence>
<comment type="caution">
    <text evidence="8">The sequence shown here is derived from an EMBL/GenBank/DDBJ whole genome shotgun (WGS) entry which is preliminary data.</text>
</comment>
<dbReference type="GO" id="GO:0003743">
    <property type="term" value="F:translation initiation factor activity"/>
    <property type="evidence" value="ECO:0007669"/>
    <property type="project" value="UniProtKB-KW"/>
</dbReference>
<dbReference type="Pfam" id="PF02854">
    <property type="entry name" value="MIF4G"/>
    <property type="match status" value="1"/>
</dbReference>
<dbReference type="AlphaFoldDB" id="A0ABD1PCG3"/>
<dbReference type="PANTHER" id="PTHR23253">
    <property type="entry name" value="EUKARYOTIC TRANSLATION INITIATION FACTOR 4 GAMMA"/>
    <property type="match status" value="1"/>
</dbReference>
<keyword evidence="9" id="KW-1185">Reference proteome</keyword>
<sequence>MVSSLIPMSWKESPYFGTRNDNTWYEEQFSNSNSDYGFNKDMEALKQASQSIVRHPNTITKDRSLRKLFQIIGPIFSTAYLRSSIYRKAFYFAGKNLVNIVKDWILSSRKEKKSENWWWSFDMGNKLGMKRQMVDDKYTKPQGLYQLKYVDQNKLRKLILDSKLAPCYLGDDECGCDLEECPICFLYYPSLNWSRCCMKGICTECFLQMRTPNSTRPTQCPFCKTLNYAVEYRGVRTKEEKSLEQIEEQRVIEAKIRIRKQELQNEEERMLKRRGISSSSSSRRPRELEYSSTEEPSIASSVQGEEVVTCEESHVALAVKPLSRQNSILNKLTPEKFDLVKGQLIDSGITSADILKGVVSLIYDKAVLEPKFCPMYAQLCFDLSENLPPFPSDEPGGKEITFKRVLLNICQEAFECADKLREEVRQMTAPDLESERRDKERLVKLRALGNIRLIGELLKQKMVPEKIIHHIVQELLGRDTKSCPAEENVEAICQFFKTIGKQLDENQKSRRIIDIYFNCLKELSTNPEMAPRLGFMVRNVLDLRADNWVPRREDVTHCSLLLSS</sequence>
<evidence type="ECO:0000313" key="9">
    <source>
        <dbReference type="Proteomes" id="UP001604336"/>
    </source>
</evidence>
<dbReference type="PANTHER" id="PTHR23253:SF53">
    <property type="entry name" value="EUKARYOTIC TRANSLATION INITIATION FACTOR ISOFORM 4G-1"/>
    <property type="match status" value="1"/>
</dbReference>
<feature type="region of interest" description="Disordered" evidence="6">
    <location>
        <begin position="269"/>
        <end position="304"/>
    </location>
</feature>
<organism evidence="8 9">
    <name type="scientific">Abeliophyllum distichum</name>
    <dbReference type="NCBI Taxonomy" id="126358"/>
    <lineage>
        <taxon>Eukaryota</taxon>
        <taxon>Viridiplantae</taxon>
        <taxon>Streptophyta</taxon>
        <taxon>Embryophyta</taxon>
        <taxon>Tracheophyta</taxon>
        <taxon>Spermatophyta</taxon>
        <taxon>Magnoliopsida</taxon>
        <taxon>eudicotyledons</taxon>
        <taxon>Gunneridae</taxon>
        <taxon>Pentapetalae</taxon>
        <taxon>asterids</taxon>
        <taxon>lamiids</taxon>
        <taxon>Lamiales</taxon>
        <taxon>Oleaceae</taxon>
        <taxon>Forsythieae</taxon>
        <taxon>Abeliophyllum</taxon>
    </lineage>
</organism>
<dbReference type="SUPFAM" id="SSF48371">
    <property type="entry name" value="ARM repeat"/>
    <property type="match status" value="1"/>
</dbReference>
<dbReference type="EMBL" id="JBFOLK010000014">
    <property type="protein sequence ID" value="KAL2461093.1"/>
    <property type="molecule type" value="Genomic_DNA"/>
</dbReference>
<evidence type="ECO:0000256" key="5">
    <source>
        <dbReference type="ARBA" id="ARBA00057610"/>
    </source>
</evidence>
<reference evidence="9" key="1">
    <citation type="submission" date="2024-07" db="EMBL/GenBank/DDBJ databases">
        <title>Two chromosome-level genome assemblies of Korean endemic species Abeliophyllum distichum and Forsythia ovata (Oleaceae).</title>
        <authorList>
            <person name="Jang H."/>
        </authorList>
    </citation>
    <scope>NUCLEOTIDE SEQUENCE [LARGE SCALE GENOMIC DNA]</scope>
</reference>
<dbReference type="FunFam" id="1.25.40.180:FF:000027">
    <property type="entry name" value="Eukaryotic translation initiation factor isoform 4G-2"/>
    <property type="match status" value="1"/>
</dbReference>
<evidence type="ECO:0000259" key="7">
    <source>
        <dbReference type="SMART" id="SM00543"/>
    </source>
</evidence>
<dbReference type="Proteomes" id="UP001604336">
    <property type="component" value="Unassembled WGS sequence"/>
</dbReference>
<evidence type="ECO:0000256" key="4">
    <source>
        <dbReference type="ARBA" id="ARBA00022917"/>
    </source>
</evidence>
<keyword evidence="2" id="KW-0396">Initiation factor</keyword>
<comment type="similarity">
    <text evidence="1">Belongs to the eukaryotic initiation factor 4G family.</text>
</comment>
<dbReference type="InterPro" id="IPR016024">
    <property type="entry name" value="ARM-type_fold"/>
</dbReference>
<name>A0ABD1PCG3_9LAMI</name>
<protein>
    <submittedName>
        <fullName evidence="8">MI domain-containing protein</fullName>
    </submittedName>
</protein>
<evidence type="ECO:0000313" key="8">
    <source>
        <dbReference type="EMBL" id="KAL2461093.1"/>
    </source>
</evidence>